<evidence type="ECO:0000313" key="3">
    <source>
        <dbReference type="Proteomes" id="UP000806077"/>
    </source>
</evidence>
<dbReference type="PANTHER" id="PTHR12147:SF26">
    <property type="entry name" value="PEPTIDASE M28 DOMAIN-CONTAINING PROTEIN"/>
    <property type="match status" value="1"/>
</dbReference>
<dbReference type="GO" id="GO:0006508">
    <property type="term" value="P:proteolysis"/>
    <property type="evidence" value="ECO:0007669"/>
    <property type="project" value="InterPro"/>
</dbReference>
<keyword evidence="3" id="KW-1185">Reference proteome</keyword>
<organism evidence="2 3">
    <name type="scientific">Tenacibaculum finnmarkense genomovar finnmarkense</name>
    <dbReference type="NCBI Taxonomy" id="1458503"/>
    <lineage>
        <taxon>Bacteria</taxon>
        <taxon>Pseudomonadati</taxon>
        <taxon>Bacteroidota</taxon>
        <taxon>Flavobacteriia</taxon>
        <taxon>Flavobacteriales</taxon>
        <taxon>Flavobacteriaceae</taxon>
        <taxon>Tenacibaculum</taxon>
        <taxon>Tenacibaculum finnmarkense</taxon>
    </lineage>
</organism>
<dbReference type="PANTHER" id="PTHR12147">
    <property type="entry name" value="METALLOPEPTIDASE M28 FAMILY MEMBER"/>
    <property type="match status" value="1"/>
</dbReference>
<dbReference type="InterPro" id="IPR007484">
    <property type="entry name" value="Peptidase_M28"/>
</dbReference>
<evidence type="ECO:0000259" key="1">
    <source>
        <dbReference type="Pfam" id="PF04389"/>
    </source>
</evidence>
<proteinExistence type="predicted"/>
<dbReference type="PROSITE" id="PS51257">
    <property type="entry name" value="PROKAR_LIPOPROTEIN"/>
    <property type="match status" value="1"/>
</dbReference>
<accession>A0AAP1RDP1</accession>
<gene>
    <name evidence="2" type="ORF">F7645_00775</name>
</gene>
<dbReference type="AlphaFoldDB" id="A0AAP1RDP1"/>
<reference evidence="2 3" key="1">
    <citation type="journal article" date="2020" name="Int. J. Syst. Evol. Microbiol.">
        <title>Tenacibaculum piscium sp. nov., isolated from skin ulcers of sea-farmed fish, and description of Tenacibaculum finnmarkense sp. nov. with subdivision into genomovars finnmarkense and ulcerans.</title>
        <authorList>
            <person name="Olsen A.B."/>
            <person name="Spilsberg B."/>
            <person name="Nilsen H.K."/>
            <person name="Lagesen K."/>
            <person name="Gulla S."/>
            <person name="Avendano-Herrera R."/>
            <person name="Irgang R."/>
            <person name="Duchaud E."/>
            <person name="Colquhoun D.J."/>
        </authorList>
    </citation>
    <scope>NUCLEOTIDE SEQUENCE [LARGE SCALE GENOMIC DNA]</scope>
    <source>
        <strain evidence="2 3">TNO037</strain>
    </source>
</reference>
<dbReference type="RefSeq" id="WP_101955304.1">
    <property type="nucleotide sequence ID" value="NZ_JAJHTL010000002.1"/>
</dbReference>
<evidence type="ECO:0000313" key="2">
    <source>
        <dbReference type="EMBL" id="MBE7693972.1"/>
    </source>
</evidence>
<dbReference type="InterPro" id="IPR045175">
    <property type="entry name" value="M28_fam"/>
</dbReference>
<protein>
    <submittedName>
        <fullName evidence="2">M28 family peptidase</fullName>
    </submittedName>
</protein>
<dbReference type="Proteomes" id="UP000806077">
    <property type="component" value="Unassembled WGS sequence"/>
</dbReference>
<name>A0AAP1RDP1_9FLAO</name>
<dbReference type="Gene3D" id="3.40.630.10">
    <property type="entry name" value="Zn peptidases"/>
    <property type="match status" value="1"/>
</dbReference>
<dbReference type="GO" id="GO:0008235">
    <property type="term" value="F:metalloexopeptidase activity"/>
    <property type="evidence" value="ECO:0007669"/>
    <property type="project" value="InterPro"/>
</dbReference>
<comment type="caution">
    <text evidence="2">The sequence shown here is derived from an EMBL/GenBank/DDBJ whole genome shotgun (WGS) entry which is preliminary data.</text>
</comment>
<sequence length="324" mass="35784">MKTSHFLSIAILVVAVTSCKSEIEENTPTVPVVVTTPPTIPTTEIPTYGFTSEVILNDIKVLSSDDFEGRKTGTLGATKAKNYIKERFKSLNVTPLTENFEQAFSFTNGTKTYKGINVLGLIKGTANTDKYIVLSGHYDHLGVINGKIFNGADDNASGVAALLGFAEYFKKNPPKHNVILAAFDGEELGLKGAYHYVKNPVISLDKIVLNLNFDMISRSDTKELYAVGTRYTPVLKQTITSLNKVGEVELLIGHEGLDSLENWTNSSDHAAFYKKEIPFIYFGVPDHKDYHKATDTYDKINQQFTLEAIQTVISVFAKLDAKEL</sequence>
<dbReference type="Pfam" id="PF04389">
    <property type="entry name" value="Peptidase_M28"/>
    <property type="match status" value="1"/>
</dbReference>
<dbReference type="SUPFAM" id="SSF53187">
    <property type="entry name" value="Zn-dependent exopeptidases"/>
    <property type="match status" value="1"/>
</dbReference>
<dbReference type="EMBL" id="WXXV01000001">
    <property type="protein sequence ID" value="MBE7693972.1"/>
    <property type="molecule type" value="Genomic_DNA"/>
</dbReference>
<feature type="domain" description="Peptidase M28" evidence="1">
    <location>
        <begin position="117"/>
        <end position="313"/>
    </location>
</feature>